<evidence type="ECO:0000256" key="1">
    <source>
        <dbReference type="SAM" id="Phobius"/>
    </source>
</evidence>
<dbReference type="EMBL" id="BAAAZN010000001">
    <property type="protein sequence ID" value="GAA3523443.1"/>
    <property type="molecule type" value="Genomic_DNA"/>
</dbReference>
<proteinExistence type="predicted"/>
<evidence type="ECO:0000313" key="3">
    <source>
        <dbReference type="Proteomes" id="UP001500689"/>
    </source>
</evidence>
<name>A0ABP6UVI1_9PSEU</name>
<protein>
    <submittedName>
        <fullName evidence="2">Uncharacterized protein</fullName>
    </submittedName>
</protein>
<reference evidence="3" key="1">
    <citation type="journal article" date="2019" name="Int. J. Syst. Evol. Microbiol.">
        <title>The Global Catalogue of Microorganisms (GCM) 10K type strain sequencing project: providing services to taxonomists for standard genome sequencing and annotation.</title>
        <authorList>
            <consortium name="The Broad Institute Genomics Platform"/>
            <consortium name="The Broad Institute Genome Sequencing Center for Infectious Disease"/>
            <person name="Wu L."/>
            <person name="Ma J."/>
        </authorList>
    </citation>
    <scope>NUCLEOTIDE SEQUENCE [LARGE SCALE GENOMIC DNA]</scope>
    <source>
        <strain evidence="3">JCM 16898</strain>
    </source>
</reference>
<sequence>MIGGLDWVAAVAFAGLLALVLTRTVVAEHGTVDRPVLRRMDIAAVVVVVVLVAALVARVLAEL</sequence>
<keyword evidence="3" id="KW-1185">Reference proteome</keyword>
<dbReference type="Proteomes" id="UP001500689">
    <property type="component" value="Unassembled WGS sequence"/>
</dbReference>
<organism evidence="2 3">
    <name type="scientific">Amycolatopsis ultiminotia</name>
    <dbReference type="NCBI Taxonomy" id="543629"/>
    <lineage>
        <taxon>Bacteria</taxon>
        <taxon>Bacillati</taxon>
        <taxon>Actinomycetota</taxon>
        <taxon>Actinomycetes</taxon>
        <taxon>Pseudonocardiales</taxon>
        <taxon>Pseudonocardiaceae</taxon>
        <taxon>Amycolatopsis</taxon>
    </lineage>
</organism>
<dbReference type="RefSeq" id="WP_344854277.1">
    <property type="nucleotide sequence ID" value="NZ_BAAAZN010000001.1"/>
</dbReference>
<keyword evidence="1" id="KW-0472">Membrane</keyword>
<keyword evidence="1" id="KW-0812">Transmembrane</keyword>
<accession>A0ABP6UVI1</accession>
<feature type="transmembrane region" description="Helical" evidence="1">
    <location>
        <begin position="43"/>
        <end position="61"/>
    </location>
</feature>
<evidence type="ECO:0000313" key="2">
    <source>
        <dbReference type="EMBL" id="GAA3523443.1"/>
    </source>
</evidence>
<gene>
    <name evidence="2" type="ORF">GCM10022222_01860</name>
</gene>
<comment type="caution">
    <text evidence="2">The sequence shown here is derived from an EMBL/GenBank/DDBJ whole genome shotgun (WGS) entry which is preliminary data.</text>
</comment>
<keyword evidence="1" id="KW-1133">Transmembrane helix</keyword>